<sequence>MVEITPLESRIIRQVEYYFGDVNLSRDKFMKEAVKENDGWIPMETMIKFNRLKSLSEDVEFIKKSVSKSQSGLIEVGEKGLRRNPEMKVPETFETALNSYKENGVYVKGFSPDEKLDEIIEWLEKHGGKTLDVHMRRFPRDKKFRGSIFAIFEKKEDSEKFLASPEAATFKEKAMVRSTQIDYWKRKEEENKAKVASQAKKKAALEANQEAQVNSRMIRGALLEIVGLPKATKKNDAVEGEDATTEKLKESSVNDSKDSEAPTVMNLKQWLNEKLDSSTPVGWIDIEPSEGKAVIRFKQPDTAEKAWAKLKEAFGDSPVTYLNSELSGRTVFVLEGDEEKNQWKVILAAQQQKAQKRRGGRSMVRRSSYVNRDCKNNKSSPNEIVPVCESRRSRVKSLRRRPTSSNRPHYNPCERRRRLQTMIREVYNRIRCANLTSKWNHVFELMSKNRRLLSEQLNSAHAANLAARSITCDEMWPNSNSADPPLLAEPVEIPNVYSQFGKFEARIGGVSYRVAITMMPQVDPVPSVCMWAPVQHNFSVEDETELANLPYMGDDQAQEDVNFLEELLNNYDGHLHGNFPFEFEESLLVQLVNAVAKAWPDIIAQCGLIPYTNQKGEHRPIDLPQNPITVDSSSQEIDASSISSSVIGIVDETGLVDSNCKSNERVLKRSKPDEEDSDEVSTTKKGRFTRRSGFIEIKDVEITNISVGTLFAVFMFLFDYVTCLNCNKFLIIKCELSLTNLIYGWNNQMTLYFFQVTISNSIIPPNISVNLPEFNDKTLVSLHNKLKIEDNNEEIKCELIATTQQSPKIRNSVDSHHSDRDSNSPDPKRLNTTGIPDGVFSAIAGTFGSSDDSSKLQLRYMELKERSSNSQLNEEALTCCPNLDSPIEVLNAVKSGRHQIPTRAEALHSFRTLFCRRCFKYDCALHPYKSTQSMWSHRWPFVASTNVESDAPYCGVWCVRQFTDKQNNHHHNNRINERDCDWNPVLSYANTQNHSTLLLPDSGQLSQLRVPGTGIEWGRRSTSTASLNDGGDCAGSGSCSGSVQDNGEFNEEAVNNNESSGYNLLPSYRRKRSRKRRLKKSMLLGPPTRRLDDDEDSQTNGCHQNATNGNANGVVASGCFAHHYHPCDHPGQRCDDSCSCRIAGTFCEKFCQCPPDCPNRFLGCRCRGQCNTKLCPCVLAVRECDPDLCLSCGAHSSFRSFASGNSMDLLSLLQTTLPPVTGTCRNVAIQRGWRKHLLMAPSDVAGWGIFIKEAAEKNDFIYEYCGEIISQDEADRRGKIYDKTMSSFLFNLNRDFVVDATRKGNKIRFANHSVNPNCHAKVIMVNGDHRIGIFAKRAILPGEELFFDYRYGPTEQLKYVGIERDTDAASVINNPLCVLNTSGNDINPLCSNIPVNNHIEIP</sequence>
<dbReference type="GO" id="GO:0006396">
    <property type="term" value="P:RNA processing"/>
    <property type="evidence" value="ECO:0007669"/>
    <property type="project" value="InterPro"/>
</dbReference>
<dbReference type="Gene3D" id="2.170.270.10">
    <property type="entry name" value="SET domain"/>
    <property type="match status" value="1"/>
</dbReference>
<dbReference type="Pfam" id="PF05383">
    <property type="entry name" value="La"/>
    <property type="match status" value="1"/>
</dbReference>
<evidence type="ECO:0000259" key="13">
    <source>
        <dbReference type="PROSITE" id="PS51633"/>
    </source>
</evidence>
<dbReference type="SMART" id="SM00317">
    <property type="entry name" value="SET"/>
    <property type="match status" value="1"/>
</dbReference>
<dbReference type="SUPFAM" id="SSF54928">
    <property type="entry name" value="RNA-binding domain, RBD"/>
    <property type="match status" value="1"/>
</dbReference>
<comment type="catalytic activity">
    <reaction evidence="8">
        <text>L-lysyl(27)-[histone H3] + 3 S-adenosyl-L-methionine = N(6),N(6),N(6)-trimethyl-L-lysyl(27)-[histone H3] + 3 S-adenosyl-L-homocysteine + 3 H(+)</text>
        <dbReference type="Rhea" id="RHEA:60292"/>
        <dbReference type="Rhea" id="RHEA-COMP:15535"/>
        <dbReference type="Rhea" id="RHEA-COMP:15548"/>
        <dbReference type="ChEBI" id="CHEBI:15378"/>
        <dbReference type="ChEBI" id="CHEBI:29969"/>
        <dbReference type="ChEBI" id="CHEBI:57856"/>
        <dbReference type="ChEBI" id="CHEBI:59789"/>
        <dbReference type="ChEBI" id="CHEBI:61961"/>
        <dbReference type="EC" id="2.1.1.356"/>
    </reaction>
</comment>
<dbReference type="InterPro" id="IPR001214">
    <property type="entry name" value="SET_dom"/>
</dbReference>
<dbReference type="InterPro" id="IPR012677">
    <property type="entry name" value="Nucleotide-bd_a/b_plait_sf"/>
</dbReference>
<evidence type="ECO:0000256" key="8">
    <source>
        <dbReference type="ARBA" id="ARBA00048568"/>
    </source>
</evidence>
<dbReference type="GO" id="GO:0035098">
    <property type="term" value="C:ESC/E(Z) complex"/>
    <property type="evidence" value="ECO:0007669"/>
    <property type="project" value="TreeGrafter"/>
</dbReference>
<dbReference type="CDD" id="cd12291">
    <property type="entry name" value="RRM1_La"/>
    <property type="match status" value="1"/>
</dbReference>
<comment type="caution">
    <text evidence="15">The sequence shown here is derived from an EMBL/GenBank/DDBJ whole genome shotgun (WGS) entry which is preliminary data.</text>
</comment>
<evidence type="ECO:0000256" key="6">
    <source>
        <dbReference type="ARBA" id="ARBA00023015"/>
    </source>
</evidence>
<feature type="domain" description="HTH La-type RNA-binding" evidence="12">
    <location>
        <begin position="1"/>
        <end position="93"/>
    </location>
</feature>
<dbReference type="SMART" id="SM00715">
    <property type="entry name" value="LA"/>
    <property type="match status" value="1"/>
</dbReference>
<dbReference type="PROSITE" id="PS51633">
    <property type="entry name" value="CXC"/>
    <property type="match status" value="1"/>
</dbReference>
<reference evidence="15" key="4">
    <citation type="journal article" date="2022" name="PLoS Pathog.">
        <title>Chromosome-level genome of Schistosoma haematobium underpins genome-wide explorations of molecular variation.</title>
        <authorList>
            <person name="Stroehlein A.J."/>
            <person name="Korhonen P.K."/>
            <person name="Lee V.V."/>
            <person name="Ralph S.A."/>
            <person name="Mentink-Kane M."/>
            <person name="You H."/>
            <person name="McManus D.P."/>
            <person name="Tchuente L.T."/>
            <person name="Stothard J.R."/>
            <person name="Kaur P."/>
            <person name="Dudchenko O."/>
            <person name="Aiden E.L."/>
            <person name="Yang B."/>
            <person name="Yang H."/>
            <person name="Emery A.M."/>
            <person name="Webster B.L."/>
            <person name="Brindley P.J."/>
            <person name="Rollinson D."/>
            <person name="Chang B.C.H."/>
            <person name="Gasser R.B."/>
            <person name="Young N.D."/>
        </authorList>
    </citation>
    <scope>NUCLEOTIDE SEQUENCE</scope>
</reference>
<evidence type="ECO:0000313" key="16">
    <source>
        <dbReference type="Proteomes" id="UP000471633"/>
    </source>
</evidence>
<dbReference type="PANTHER" id="PTHR45747:SF4">
    <property type="entry name" value="HISTONE-LYSINE N-METHYLTRANSFERASE E(Z)"/>
    <property type="match status" value="1"/>
</dbReference>
<dbReference type="GO" id="GO:0032259">
    <property type="term" value="P:methylation"/>
    <property type="evidence" value="ECO:0007669"/>
    <property type="project" value="UniProtKB-KW"/>
</dbReference>
<dbReference type="Pfam" id="PF18264">
    <property type="entry name" value="preSET_CXC"/>
    <property type="match status" value="1"/>
</dbReference>
<dbReference type="GO" id="GO:0003723">
    <property type="term" value="F:RNA binding"/>
    <property type="evidence" value="ECO:0007669"/>
    <property type="project" value="UniProtKB-UniRule"/>
</dbReference>
<dbReference type="InterPro" id="IPR048358">
    <property type="entry name" value="EZH1/2_MCSS"/>
</dbReference>
<dbReference type="EC" id="2.1.1.356" evidence="1"/>
<dbReference type="PRINTS" id="PR00302">
    <property type="entry name" value="LUPUSLA"/>
</dbReference>
<dbReference type="PROSITE" id="PS50280">
    <property type="entry name" value="SET"/>
    <property type="match status" value="1"/>
</dbReference>
<dbReference type="InterPro" id="IPR014886">
    <property type="entry name" value="La_xRRM"/>
</dbReference>
<dbReference type="InterPro" id="IPR041355">
    <property type="entry name" value="Pre-SET_CXC"/>
</dbReference>
<keyword evidence="7" id="KW-0804">Transcription</keyword>
<dbReference type="GO" id="GO:0031507">
    <property type="term" value="P:heterochromatin formation"/>
    <property type="evidence" value="ECO:0007669"/>
    <property type="project" value="TreeGrafter"/>
</dbReference>
<dbReference type="InterPro" id="IPR035979">
    <property type="entry name" value="RBD_domain_sf"/>
</dbReference>
<dbReference type="SUPFAM" id="SSF82199">
    <property type="entry name" value="SET domain"/>
    <property type="match status" value="1"/>
</dbReference>
<evidence type="ECO:0000256" key="4">
    <source>
        <dbReference type="ARBA" id="ARBA00022691"/>
    </source>
</evidence>
<proteinExistence type="predicted"/>
<feature type="compositionally biased region" description="Basic and acidic residues" evidence="10">
    <location>
        <begin position="811"/>
        <end position="829"/>
    </location>
</feature>
<evidence type="ECO:0000256" key="9">
    <source>
        <dbReference type="PROSITE-ProRule" id="PRU00332"/>
    </source>
</evidence>
<dbReference type="Pfam" id="PF00856">
    <property type="entry name" value="SET"/>
    <property type="match status" value="1"/>
</dbReference>
<dbReference type="GO" id="GO:1990904">
    <property type="term" value="C:ribonucleoprotein complex"/>
    <property type="evidence" value="ECO:0007669"/>
    <property type="project" value="UniProtKB-UniRule"/>
</dbReference>
<gene>
    <name evidence="15" type="primary">EZH1_1</name>
    <name evidence="15" type="ORF">MS3_00004686</name>
</gene>
<protein>
    <recommendedName>
        <fullName evidence="1">[histone H3]-lysine(27) N-trimethyltransferase</fullName>
        <ecNumber evidence="1">2.1.1.356</ecNumber>
    </recommendedName>
</protein>
<dbReference type="SUPFAM" id="SSF46785">
    <property type="entry name" value="Winged helix' DNA-binding domain"/>
    <property type="match status" value="1"/>
</dbReference>
<evidence type="ECO:0000256" key="10">
    <source>
        <dbReference type="SAM" id="MobiDB-lite"/>
    </source>
</evidence>
<keyword evidence="3" id="KW-0808">Transferase</keyword>
<dbReference type="Gene3D" id="1.10.10.10">
    <property type="entry name" value="Winged helix-like DNA-binding domain superfamily/Winged helix DNA-binding domain"/>
    <property type="match status" value="1"/>
</dbReference>
<feature type="compositionally biased region" description="Basic and acidic residues" evidence="10">
    <location>
        <begin position="244"/>
        <end position="260"/>
    </location>
</feature>
<keyword evidence="6" id="KW-0805">Transcription regulation</keyword>
<dbReference type="InterPro" id="IPR045318">
    <property type="entry name" value="EZH1/2-like"/>
</dbReference>
<feature type="domain" description="SET" evidence="11">
    <location>
        <begin position="1235"/>
        <end position="1350"/>
    </location>
</feature>
<evidence type="ECO:0000256" key="1">
    <source>
        <dbReference type="ARBA" id="ARBA00012186"/>
    </source>
</evidence>
<dbReference type="InterPro" id="IPR002344">
    <property type="entry name" value="Lupus_La"/>
</dbReference>
<dbReference type="InterPro" id="IPR026489">
    <property type="entry name" value="CXC_dom"/>
</dbReference>
<dbReference type="Gene3D" id="3.30.70.330">
    <property type="match status" value="2"/>
</dbReference>
<dbReference type="PROSITE" id="PS50961">
    <property type="entry name" value="HTH_LA"/>
    <property type="match status" value="1"/>
</dbReference>
<evidence type="ECO:0000256" key="5">
    <source>
        <dbReference type="ARBA" id="ARBA00022884"/>
    </source>
</evidence>
<dbReference type="GeneID" id="24594728"/>
<dbReference type="InterPro" id="IPR036390">
    <property type="entry name" value="WH_DNA-bd_sf"/>
</dbReference>
<keyword evidence="2" id="KW-0489">Methyltransferase</keyword>
<dbReference type="FunFam" id="2.170.270.10:FF:000001">
    <property type="entry name" value="Putative histone-lysine N-methyltransferase EZH2"/>
    <property type="match status" value="1"/>
</dbReference>
<organism evidence="15 16">
    <name type="scientific">Schistosoma haematobium</name>
    <name type="common">Blood fluke</name>
    <dbReference type="NCBI Taxonomy" id="6185"/>
    <lineage>
        <taxon>Eukaryota</taxon>
        <taxon>Metazoa</taxon>
        <taxon>Spiralia</taxon>
        <taxon>Lophotrochozoa</taxon>
        <taxon>Platyhelminthes</taxon>
        <taxon>Trematoda</taxon>
        <taxon>Digenea</taxon>
        <taxon>Strigeidida</taxon>
        <taxon>Schistosomatoidea</taxon>
        <taxon>Schistosomatidae</taxon>
        <taxon>Schistosoma</taxon>
    </lineage>
</organism>
<dbReference type="KEGG" id="shx:MS3_00004686"/>
<keyword evidence="4" id="KW-0949">S-adenosyl-L-methionine</keyword>
<dbReference type="Proteomes" id="UP000471633">
    <property type="component" value="Unassembled WGS sequence"/>
</dbReference>
<dbReference type="InterPro" id="IPR046341">
    <property type="entry name" value="SET_dom_sf"/>
</dbReference>
<feature type="compositionally biased region" description="Basic residues" evidence="10">
    <location>
        <begin position="1069"/>
        <end position="1080"/>
    </location>
</feature>
<keyword evidence="5 9" id="KW-0694">RNA-binding</keyword>
<dbReference type="CTD" id="24594728"/>
<dbReference type="Pfam" id="PF21358">
    <property type="entry name" value="Ezh2_MCSS"/>
    <property type="match status" value="1"/>
</dbReference>
<dbReference type="PANTHER" id="PTHR45747">
    <property type="entry name" value="HISTONE-LYSINE N-METHYLTRANSFERASE E(Z)"/>
    <property type="match status" value="1"/>
</dbReference>
<dbReference type="CDD" id="cd08028">
    <property type="entry name" value="LARP_3"/>
    <property type="match status" value="1"/>
</dbReference>
<evidence type="ECO:0000259" key="12">
    <source>
        <dbReference type="PROSITE" id="PS50961"/>
    </source>
</evidence>
<evidence type="ECO:0000256" key="2">
    <source>
        <dbReference type="ARBA" id="ARBA00022603"/>
    </source>
</evidence>
<reference evidence="15" key="2">
    <citation type="journal article" date="2019" name="Gigascience">
        <title>High-quality Schistosoma haematobium genome achieved by single-molecule and long-range sequencing.</title>
        <authorList>
            <person name="Stroehlein A.J."/>
            <person name="Korhonen P.K."/>
            <person name="Chong T.M."/>
            <person name="Lim Y.L."/>
            <person name="Chan K.G."/>
            <person name="Webster B."/>
            <person name="Rollinson D."/>
            <person name="Brindley P.J."/>
            <person name="Gasser R.B."/>
            <person name="Young N.D."/>
        </authorList>
    </citation>
    <scope>NUCLEOTIDE SEQUENCE</scope>
</reference>
<name>A0A922LTD8_SCHHA</name>
<evidence type="ECO:0000313" key="15">
    <source>
        <dbReference type="EMBL" id="KAH9592937.1"/>
    </source>
</evidence>
<feature type="domain" description="CXC" evidence="13">
    <location>
        <begin position="1088"/>
        <end position="1208"/>
    </location>
</feature>
<evidence type="ECO:0000256" key="3">
    <source>
        <dbReference type="ARBA" id="ARBA00022679"/>
    </source>
</evidence>
<feature type="region of interest" description="Disordered" evidence="10">
    <location>
        <begin position="806"/>
        <end position="831"/>
    </location>
</feature>
<dbReference type="InterPro" id="IPR036388">
    <property type="entry name" value="WH-like_DNA-bd_sf"/>
</dbReference>
<dbReference type="InterPro" id="IPR006630">
    <property type="entry name" value="La_HTH"/>
</dbReference>
<keyword evidence="16" id="KW-1185">Reference proteome</keyword>
<evidence type="ECO:0000256" key="7">
    <source>
        <dbReference type="ARBA" id="ARBA00023163"/>
    </source>
</evidence>
<evidence type="ECO:0000259" key="11">
    <source>
        <dbReference type="PROSITE" id="PS50280"/>
    </source>
</evidence>
<dbReference type="GO" id="GO:0003682">
    <property type="term" value="F:chromatin binding"/>
    <property type="evidence" value="ECO:0007669"/>
    <property type="project" value="TreeGrafter"/>
</dbReference>
<dbReference type="Pfam" id="PF08777">
    <property type="entry name" value="RRM_3"/>
    <property type="match status" value="1"/>
</dbReference>
<feature type="region of interest" description="Disordered" evidence="10">
    <location>
        <begin position="233"/>
        <end position="260"/>
    </location>
</feature>
<dbReference type="GO" id="GO:0140951">
    <property type="term" value="F:histone H3K27 trimethyltransferase activity"/>
    <property type="evidence" value="ECO:0007669"/>
    <property type="project" value="UniProtKB-EC"/>
</dbReference>
<reference evidence="15" key="3">
    <citation type="submission" date="2021-06" db="EMBL/GenBank/DDBJ databases">
        <title>Chromosome-level genome assembly for S. haematobium.</title>
        <authorList>
            <person name="Stroehlein A.J."/>
        </authorList>
    </citation>
    <scope>NUCLEOTIDE SEQUENCE</scope>
</reference>
<accession>A0A922LTD8</accession>
<dbReference type="PROSITE" id="PS51939">
    <property type="entry name" value="XRRM"/>
    <property type="match status" value="1"/>
</dbReference>
<evidence type="ECO:0000259" key="14">
    <source>
        <dbReference type="PROSITE" id="PS51939"/>
    </source>
</evidence>
<dbReference type="RefSeq" id="XP_012798765.2">
    <property type="nucleotide sequence ID" value="XM_012943311.2"/>
</dbReference>
<reference evidence="15" key="1">
    <citation type="journal article" date="2012" name="Nat. Genet.">
        <title>Whole-genome sequence of Schistosoma haematobium.</title>
        <authorList>
            <person name="Young N.D."/>
            <person name="Jex A.R."/>
            <person name="Li B."/>
            <person name="Liu S."/>
            <person name="Yang L."/>
            <person name="Xiong Z."/>
            <person name="Li Y."/>
            <person name="Cantacessi C."/>
            <person name="Hall R.S."/>
            <person name="Xu X."/>
            <person name="Chen F."/>
            <person name="Wu X."/>
            <person name="Zerlotini A."/>
            <person name="Oliveira G."/>
            <person name="Hofmann A."/>
            <person name="Zhang G."/>
            <person name="Fang X."/>
            <person name="Kang Y."/>
            <person name="Campbell B.E."/>
            <person name="Loukas A."/>
            <person name="Ranganathan S."/>
            <person name="Rollinson D."/>
            <person name="Rinaldi G."/>
            <person name="Brindley P.J."/>
            <person name="Yang H."/>
            <person name="Wang J."/>
            <person name="Wang J."/>
            <person name="Gasser R.B."/>
        </authorList>
    </citation>
    <scope>NUCLEOTIDE SEQUENCE</scope>
</reference>
<feature type="domain" description="XRRM" evidence="14">
    <location>
        <begin position="246"/>
        <end position="375"/>
    </location>
</feature>
<feature type="region of interest" description="Disordered" evidence="10">
    <location>
        <begin position="1069"/>
        <end position="1108"/>
    </location>
</feature>
<dbReference type="EMBL" id="AMPZ03000002">
    <property type="protein sequence ID" value="KAH9592937.1"/>
    <property type="molecule type" value="Genomic_DNA"/>
</dbReference>